<feature type="transmembrane region" description="Helical" evidence="1">
    <location>
        <begin position="236"/>
        <end position="256"/>
    </location>
</feature>
<dbReference type="InterPro" id="IPR007111">
    <property type="entry name" value="NACHT_NTPase"/>
</dbReference>
<protein>
    <submittedName>
        <fullName evidence="4">Uncharacterized protein LOC102805646</fullName>
    </submittedName>
</protein>
<dbReference type="SUPFAM" id="SSF52540">
    <property type="entry name" value="P-loop containing nucleoside triphosphate hydrolases"/>
    <property type="match status" value="1"/>
</dbReference>
<gene>
    <name evidence="4" type="primary">LOC102805646</name>
</gene>
<proteinExistence type="predicted"/>
<keyword evidence="1" id="KW-1133">Transmembrane helix</keyword>
<feature type="non-terminal residue" evidence="4">
    <location>
        <position position="444"/>
    </location>
</feature>
<name>A0ABM0M4U9_SACKO</name>
<dbReference type="Proteomes" id="UP000694865">
    <property type="component" value="Unplaced"/>
</dbReference>
<evidence type="ECO:0000313" key="4">
    <source>
        <dbReference type="RefSeq" id="XP_006815040.1"/>
    </source>
</evidence>
<sequence>MAVYTKDKQNGARLAALLINQGTDVVRKLFSSTFLSKLTLSSLLTNHESEIRKITNKDQHKLLFPANQASLDKFDLTLLIGFFRNLGHRYSFPYSKKQNNPQTGDHSNAADLTRIRLFRNKLYGHVTTTGVGNDDFKKHWKEIESVLIRLGADKTRIDQFLNDPLDSEMELKYIDMIIEQSNMDVEVMDLVKHVHNDVTDIKKGIKRIEKQVNTTPQERSKRVKMGHSLLTMSSRLLTTILSMCAYILNLVMLTVWQRFVPISDKKLQDELIAELDFHYKRIQYVQPIPGKSCPKVDLNKTYSILKMVDREQRDSLRKYGWSDQWMVELKTEDNDLEKIFISSDDAETPRRILIEGEAGIGKTSLCRRLASDWRSKKDYLKDRFKFILLLEGKKYRKGLKEALREQGLISESINCDEMWEYLHNNSEDILWVIDGLDELSISNE</sequence>
<accession>A0ABM0M4U9</accession>
<evidence type="ECO:0000259" key="2">
    <source>
        <dbReference type="PROSITE" id="PS50837"/>
    </source>
</evidence>
<reference evidence="4" key="1">
    <citation type="submission" date="2025-08" db="UniProtKB">
        <authorList>
            <consortium name="RefSeq"/>
        </authorList>
    </citation>
    <scope>IDENTIFICATION</scope>
    <source>
        <tissue evidence="4">Testes</tissue>
    </source>
</reference>
<keyword evidence="1" id="KW-0812">Transmembrane</keyword>
<dbReference type="PANTHER" id="PTHR46844">
    <property type="entry name" value="SLR5058 PROTEIN"/>
    <property type="match status" value="1"/>
</dbReference>
<keyword evidence="3" id="KW-1185">Reference proteome</keyword>
<dbReference type="InterPro" id="IPR041249">
    <property type="entry name" value="HEPN_DZIP3"/>
</dbReference>
<keyword evidence="1" id="KW-0472">Membrane</keyword>
<evidence type="ECO:0000313" key="3">
    <source>
        <dbReference type="Proteomes" id="UP000694865"/>
    </source>
</evidence>
<feature type="domain" description="NACHT" evidence="2">
    <location>
        <begin position="350"/>
        <end position="444"/>
    </location>
</feature>
<dbReference type="GeneID" id="102805646"/>
<dbReference type="Pfam" id="PF18738">
    <property type="entry name" value="HEPN_DZIP3"/>
    <property type="match status" value="1"/>
</dbReference>
<dbReference type="RefSeq" id="XP_006815040.1">
    <property type="nucleotide sequence ID" value="XM_006814977.1"/>
</dbReference>
<organism evidence="3 4">
    <name type="scientific">Saccoglossus kowalevskii</name>
    <name type="common">Acorn worm</name>
    <dbReference type="NCBI Taxonomy" id="10224"/>
    <lineage>
        <taxon>Eukaryota</taxon>
        <taxon>Metazoa</taxon>
        <taxon>Hemichordata</taxon>
        <taxon>Enteropneusta</taxon>
        <taxon>Harrimaniidae</taxon>
        <taxon>Saccoglossus</taxon>
    </lineage>
</organism>
<dbReference type="Gene3D" id="3.40.50.300">
    <property type="entry name" value="P-loop containing nucleotide triphosphate hydrolases"/>
    <property type="match status" value="1"/>
</dbReference>
<dbReference type="InterPro" id="IPR027417">
    <property type="entry name" value="P-loop_NTPase"/>
</dbReference>
<dbReference type="Pfam" id="PF05729">
    <property type="entry name" value="NACHT"/>
    <property type="match status" value="1"/>
</dbReference>
<dbReference type="PROSITE" id="PS50837">
    <property type="entry name" value="NACHT"/>
    <property type="match status" value="1"/>
</dbReference>
<evidence type="ECO:0000256" key="1">
    <source>
        <dbReference type="SAM" id="Phobius"/>
    </source>
</evidence>
<dbReference type="PANTHER" id="PTHR46844:SF1">
    <property type="entry name" value="SLR5058 PROTEIN"/>
    <property type="match status" value="1"/>
</dbReference>